<dbReference type="PROSITE" id="PS51257">
    <property type="entry name" value="PROKAR_LIPOPROTEIN"/>
    <property type="match status" value="1"/>
</dbReference>
<feature type="compositionally biased region" description="Pro residues" evidence="6">
    <location>
        <begin position="56"/>
        <end position="71"/>
    </location>
</feature>
<protein>
    <recommendedName>
        <fullName evidence="2">peptidoglycan lytic exotransglycosylase</fullName>
        <ecNumber evidence="2">4.2.2.n1</ecNumber>
    </recommendedName>
    <alternativeName>
        <fullName evidence="5">Murein hydrolase A</fullName>
    </alternativeName>
</protein>
<proteinExistence type="predicted"/>
<dbReference type="SMART" id="SM00925">
    <property type="entry name" value="MltA"/>
    <property type="match status" value="1"/>
</dbReference>
<keyword evidence="7" id="KW-0732">Signal</keyword>
<dbReference type="EC" id="4.2.2.n1" evidence="2"/>
<dbReference type="CDD" id="cd14485">
    <property type="entry name" value="mltA_like_LT_A"/>
    <property type="match status" value="1"/>
</dbReference>
<dbReference type="EMBL" id="CP141259">
    <property type="protein sequence ID" value="WRL47047.1"/>
    <property type="molecule type" value="Genomic_DNA"/>
</dbReference>
<dbReference type="RefSeq" id="WP_407279678.1">
    <property type="nucleotide sequence ID" value="NZ_CP141259.1"/>
</dbReference>
<dbReference type="Gene3D" id="2.40.240.50">
    <property type="entry name" value="Barwin-like endoglucanases"/>
    <property type="match status" value="1"/>
</dbReference>
<feature type="chain" id="PRO_5046174004" description="peptidoglycan lytic exotransglycosylase" evidence="7">
    <location>
        <begin position="27"/>
        <end position="429"/>
    </location>
</feature>
<keyword evidence="10" id="KW-1185">Reference proteome</keyword>
<dbReference type="InterPro" id="IPR036908">
    <property type="entry name" value="RlpA-like_sf"/>
</dbReference>
<dbReference type="InterPro" id="IPR026044">
    <property type="entry name" value="MltA"/>
</dbReference>
<dbReference type="CDD" id="cd14668">
    <property type="entry name" value="mlta_B"/>
    <property type="match status" value="1"/>
</dbReference>
<keyword evidence="3" id="KW-0456">Lyase</keyword>
<reference evidence="9 10" key="1">
    <citation type="submission" date="2023-12" db="EMBL/GenBank/DDBJ databases">
        <title>A. evansii MAY27, complete genome.</title>
        <authorList>
            <person name="Wang Y."/>
        </authorList>
    </citation>
    <scope>NUCLEOTIDE SEQUENCE [LARGE SCALE GENOMIC DNA]</scope>
    <source>
        <strain evidence="9 10">MAY27</strain>
    </source>
</reference>
<dbReference type="PANTHER" id="PTHR30124:SF0">
    <property type="entry name" value="MEMBRANE-BOUND LYTIC MUREIN TRANSGLYCOSYLASE A"/>
    <property type="match status" value="1"/>
</dbReference>
<feature type="region of interest" description="Disordered" evidence="6">
    <location>
        <begin position="56"/>
        <end position="78"/>
    </location>
</feature>
<evidence type="ECO:0000256" key="3">
    <source>
        <dbReference type="ARBA" id="ARBA00023239"/>
    </source>
</evidence>
<evidence type="ECO:0000256" key="4">
    <source>
        <dbReference type="ARBA" id="ARBA00023316"/>
    </source>
</evidence>
<evidence type="ECO:0000313" key="10">
    <source>
        <dbReference type="Proteomes" id="UP001626593"/>
    </source>
</evidence>
<evidence type="ECO:0000259" key="8">
    <source>
        <dbReference type="SMART" id="SM00925"/>
    </source>
</evidence>
<dbReference type="PIRSF" id="PIRSF019422">
    <property type="entry name" value="MltA"/>
    <property type="match status" value="1"/>
</dbReference>
<evidence type="ECO:0000256" key="7">
    <source>
        <dbReference type="SAM" id="SignalP"/>
    </source>
</evidence>
<dbReference type="Pfam" id="PF06725">
    <property type="entry name" value="3D"/>
    <property type="match status" value="1"/>
</dbReference>
<comment type="catalytic activity">
    <reaction evidence="1">
        <text>Exolytic cleavage of the (1-&gt;4)-beta-glycosidic linkage between N-acetylmuramic acid (MurNAc) and N-acetylglucosamine (GlcNAc) residues in peptidoglycan, from either the reducing or the non-reducing ends of the peptidoglycan chains, with concomitant formation of a 1,6-anhydrobond in the MurNAc residue.</text>
        <dbReference type="EC" id="4.2.2.n1"/>
    </reaction>
</comment>
<feature type="domain" description="Lytic transglycosylase MltA" evidence="8">
    <location>
        <begin position="163"/>
        <end position="320"/>
    </location>
</feature>
<dbReference type="Gene3D" id="2.40.40.10">
    <property type="entry name" value="RlpA-like domain"/>
    <property type="match status" value="1"/>
</dbReference>
<dbReference type="InterPro" id="IPR010611">
    <property type="entry name" value="3D_dom"/>
</dbReference>
<name>A0ABZ1ARD7_AROEV</name>
<evidence type="ECO:0000256" key="6">
    <source>
        <dbReference type="SAM" id="MobiDB-lite"/>
    </source>
</evidence>
<dbReference type="PANTHER" id="PTHR30124">
    <property type="entry name" value="MEMBRANE-BOUND LYTIC MUREIN TRANSGLYCOSYLASE A"/>
    <property type="match status" value="1"/>
</dbReference>
<evidence type="ECO:0000313" key="9">
    <source>
        <dbReference type="EMBL" id="WRL47047.1"/>
    </source>
</evidence>
<dbReference type="SUPFAM" id="SSF50685">
    <property type="entry name" value="Barwin-like endoglucanases"/>
    <property type="match status" value="1"/>
</dbReference>
<evidence type="ECO:0000256" key="1">
    <source>
        <dbReference type="ARBA" id="ARBA00001420"/>
    </source>
</evidence>
<dbReference type="Pfam" id="PF03562">
    <property type="entry name" value="MltA"/>
    <property type="match status" value="1"/>
</dbReference>
<accession>A0ABZ1ARD7</accession>
<evidence type="ECO:0000256" key="5">
    <source>
        <dbReference type="ARBA" id="ARBA00030918"/>
    </source>
</evidence>
<organism evidence="9 10">
    <name type="scientific">Aromatoleum evansii</name>
    <name type="common">Azoarcus evansii</name>
    <dbReference type="NCBI Taxonomy" id="59406"/>
    <lineage>
        <taxon>Bacteria</taxon>
        <taxon>Pseudomonadati</taxon>
        <taxon>Pseudomonadota</taxon>
        <taxon>Betaproteobacteria</taxon>
        <taxon>Rhodocyclales</taxon>
        <taxon>Rhodocyclaceae</taxon>
        <taxon>Aromatoleum</taxon>
    </lineage>
</organism>
<gene>
    <name evidence="9" type="ORF">U5817_03065</name>
</gene>
<dbReference type="InterPro" id="IPR005300">
    <property type="entry name" value="MltA_B"/>
</dbReference>
<feature type="signal peptide" evidence="7">
    <location>
        <begin position="1"/>
        <end position="26"/>
    </location>
</feature>
<keyword evidence="4" id="KW-0961">Cell wall biogenesis/degradation</keyword>
<dbReference type="Proteomes" id="UP001626593">
    <property type="component" value="Chromosome"/>
</dbReference>
<sequence length="429" mass="46190">MNRRAPKSPAQRLLCLLPFAFLAACASQPPAPATATAPCAAAKPCPSCPSCAAPSTPAPSAPTATQPPAPAPAAEALQRTSWDELPDWRSDDLAQAWPALRQSCKALVKQARWQRVCEDAQRLGDAPSAGTVRQFLETRLTPWAVRNPDGTSEGLITGYYEPIIKGSRARSERYRWPVHGVPADMLTIDFGDLYPDLRGLRLRGRLVGNKVVPYWSRAELDGMQERAPAPTLMWAADPIDLFFLQVQGSGRVELPDGSQARIGYADQNGHPYQSIGRWLVNQGELPLEKASMDGIKNWARNNPQRLSELLHSNPSYVFFKEMPPSNGGPTGALGVPLTAGRSLAVDPRTIPLGAPVFLATTAPNSERPLRRLMLAQDTGGAIKGAVRADFFWGLGADAGVQAGRMRQQGQLWVLLPNDASPLGAGTAGM</sequence>
<evidence type="ECO:0000256" key="2">
    <source>
        <dbReference type="ARBA" id="ARBA00012587"/>
    </source>
</evidence>